<accession>A0A939S023</accession>
<comment type="caution">
    <text evidence="3">The sequence shown here is derived from an EMBL/GenBank/DDBJ whole genome shotgun (WGS) entry which is preliminary data.</text>
</comment>
<feature type="transmembrane region" description="Helical" evidence="2">
    <location>
        <begin position="48"/>
        <end position="75"/>
    </location>
</feature>
<evidence type="ECO:0000313" key="4">
    <source>
        <dbReference type="Proteomes" id="UP000664398"/>
    </source>
</evidence>
<organism evidence="3 4">
    <name type="scientific">Leucobacter ruminantium</name>
    <dbReference type="NCBI Taxonomy" id="1289170"/>
    <lineage>
        <taxon>Bacteria</taxon>
        <taxon>Bacillati</taxon>
        <taxon>Actinomycetota</taxon>
        <taxon>Actinomycetes</taxon>
        <taxon>Micrococcales</taxon>
        <taxon>Microbacteriaceae</taxon>
        <taxon>Leucobacter</taxon>
    </lineage>
</organism>
<name>A0A939S023_9MICO</name>
<evidence type="ECO:0000256" key="2">
    <source>
        <dbReference type="SAM" id="Phobius"/>
    </source>
</evidence>
<protein>
    <submittedName>
        <fullName evidence="3">DUF4190 domain-containing protein</fullName>
    </submittedName>
</protein>
<sequence>MEPVETSDAPEAAASASTPAGAGAAEAGPASAAPLGANHANAFSVASFVLGIVSIVAGWSFFAPVTGLVLGILALRRGTGERTLALWGVWLNGVLLALTALAALAVAALFAIGIIAAPVLAS</sequence>
<keyword evidence="2" id="KW-1133">Transmembrane helix</keyword>
<keyword evidence="2" id="KW-0472">Membrane</keyword>
<dbReference type="EMBL" id="JAGDYL010000023">
    <property type="protein sequence ID" value="MBO1806064.1"/>
    <property type="molecule type" value="Genomic_DNA"/>
</dbReference>
<proteinExistence type="predicted"/>
<feature type="region of interest" description="Disordered" evidence="1">
    <location>
        <begin position="1"/>
        <end position="30"/>
    </location>
</feature>
<dbReference type="Proteomes" id="UP000664398">
    <property type="component" value="Unassembled WGS sequence"/>
</dbReference>
<keyword evidence="4" id="KW-1185">Reference proteome</keyword>
<gene>
    <name evidence="3" type="ORF">J4H91_12185</name>
</gene>
<feature type="compositionally biased region" description="Low complexity" evidence="1">
    <location>
        <begin position="7"/>
        <end position="30"/>
    </location>
</feature>
<evidence type="ECO:0000256" key="1">
    <source>
        <dbReference type="SAM" id="MobiDB-lite"/>
    </source>
</evidence>
<evidence type="ECO:0000313" key="3">
    <source>
        <dbReference type="EMBL" id="MBO1806064.1"/>
    </source>
</evidence>
<reference evidence="3" key="1">
    <citation type="submission" date="2021-03" db="EMBL/GenBank/DDBJ databases">
        <title>Leucobacter chromiisoli sp. nov., isolated from chromium-containing soil of chemical plant.</title>
        <authorList>
            <person name="Xu Z."/>
        </authorList>
    </citation>
    <scope>NUCLEOTIDE SEQUENCE</scope>
    <source>
        <strain evidence="3">A2</strain>
    </source>
</reference>
<keyword evidence="2" id="KW-0812">Transmembrane</keyword>
<feature type="transmembrane region" description="Helical" evidence="2">
    <location>
        <begin position="87"/>
        <end position="120"/>
    </location>
</feature>
<dbReference type="AlphaFoldDB" id="A0A939S023"/>